<dbReference type="Gene3D" id="2.170.260.10">
    <property type="entry name" value="paz domain"/>
    <property type="match status" value="1"/>
</dbReference>
<evidence type="ECO:0000313" key="10">
    <source>
        <dbReference type="EMBL" id="AEX15556.1"/>
    </source>
</evidence>
<keyword evidence="6" id="KW-0943">RNA-mediated gene silencing</keyword>
<dbReference type="PANTHER" id="PTHR22891">
    <property type="entry name" value="EUKARYOTIC TRANSLATION INITIATION FACTOR 2C"/>
    <property type="match status" value="1"/>
</dbReference>
<protein>
    <submittedName>
        <fullName evidence="10">Piwi protein 2</fullName>
    </submittedName>
</protein>
<dbReference type="CDD" id="cd02845">
    <property type="entry name" value="PAZ_piwi_like"/>
    <property type="match status" value="1"/>
</dbReference>
<keyword evidence="4" id="KW-0221">Differentiation</keyword>
<dbReference type="SMART" id="SM00950">
    <property type="entry name" value="Piwi"/>
    <property type="match status" value="1"/>
</dbReference>
<evidence type="ECO:0000256" key="1">
    <source>
        <dbReference type="ARBA" id="ARBA00004496"/>
    </source>
</evidence>
<feature type="domain" description="PAZ" evidence="8">
    <location>
        <begin position="136"/>
        <end position="260"/>
    </location>
</feature>
<dbReference type="Pfam" id="PF02170">
    <property type="entry name" value="PAZ"/>
    <property type="match status" value="1"/>
</dbReference>
<dbReference type="GO" id="GO:0003723">
    <property type="term" value="F:RNA binding"/>
    <property type="evidence" value="ECO:0007669"/>
    <property type="project" value="UniProtKB-KW"/>
</dbReference>
<dbReference type="Pfam" id="PF02171">
    <property type="entry name" value="Piwi"/>
    <property type="match status" value="1"/>
</dbReference>
<dbReference type="AlphaFoldDB" id="U3KTQ4"/>
<evidence type="ECO:0000256" key="5">
    <source>
        <dbReference type="ARBA" id="ARBA00022884"/>
    </source>
</evidence>
<organism evidence="10">
    <name type="scientific">Pleurobrachia bachei</name>
    <name type="common">Sea gooseberry</name>
    <dbReference type="NCBI Taxonomy" id="34499"/>
    <lineage>
        <taxon>Eukaryota</taxon>
        <taxon>Metazoa</taxon>
        <taxon>Ctenophora</taxon>
        <taxon>Tentaculata</taxon>
        <taxon>Cydippida</taxon>
        <taxon>Pleurobrachiidae</taxon>
        <taxon>Pleurobrachia</taxon>
    </lineage>
</organism>
<dbReference type="InterPro" id="IPR003165">
    <property type="entry name" value="Piwi"/>
</dbReference>
<dbReference type="InterPro" id="IPR036397">
    <property type="entry name" value="RNaseH_sf"/>
</dbReference>
<dbReference type="FunFam" id="3.30.420.10:FF:000014">
    <property type="entry name" value="Piwi-like RNA-mediated gene silencing 1"/>
    <property type="match status" value="1"/>
</dbReference>
<keyword evidence="5" id="KW-0694">RNA-binding</keyword>
<comment type="similarity">
    <text evidence="7">Belongs to the argonaute family. Piwi subfamily.</text>
</comment>
<dbReference type="GO" id="GO:0031047">
    <property type="term" value="P:regulatory ncRNA-mediated gene silencing"/>
    <property type="evidence" value="ECO:0007669"/>
    <property type="project" value="UniProtKB-KW"/>
</dbReference>
<dbReference type="GO" id="GO:0005737">
    <property type="term" value="C:cytoplasm"/>
    <property type="evidence" value="ECO:0007669"/>
    <property type="project" value="UniProtKB-SubCell"/>
</dbReference>
<evidence type="ECO:0000259" key="9">
    <source>
        <dbReference type="PROSITE" id="PS50822"/>
    </source>
</evidence>
<evidence type="ECO:0000256" key="6">
    <source>
        <dbReference type="ARBA" id="ARBA00023158"/>
    </source>
</evidence>
<dbReference type="GO" id="GO:0030154">
    <property type="term" value="P:cell differentiation"/>
    <property type="evidence" value="ECO:0007669"/>
    <property type="project" value="UniProtKB-KW"/>
</dbReference>
<dbReference type="PROSITE" id="PS50821">
    <property type="entry name" value="PAZ"/>
    <property type="match status" value="1"/>
</dbReference>
<evidence type="ECO:0000256" key="7">
    <source>
        <dbReference type="ARBA" id="ARBA00038291"/>
    </source>
</evidence>
<name>U3KTQ4_PLEBA</name>
<dbReference type="SMART" id="SM00949">
    <property type="entry name" value="PAZ"/>
    <property type="match status" value="1"/>
</dbReference>
<feature type="domain" description="Piwi" evidence="9">
    <location>
        <begin position="426"/>
        <end position="716"/>
    </location>
</feature>
<evidence type="ECO:0000256" key="3">
    <source>
        <dbReference type="ARBA" id="ARBA00022490"/>
    </source>
</evidence>
<dbReference type="InterPro" id="IPR012337">
    <property type="entry name" value="RNaseH-like_sf"/>
</dbReference>
<keyword evidence="2" id="KW-0217">Developmental protein</keyword>
<comment type="subcellular location">
    <subcellularLocation>
        <location evidence="1">Cytoplasm</location>
    </subcellularLocation>
</comment>
<accession>U3KTQ4</accession>
<reference evidence="10" key="1">
    <citation type="submission" date="2011-09" db="EMBL/GenBank/DDBJ databases">
        <title>Genome of the Ctenophore Pleurobrachia bachei.</title>
        <authorList>
            <person name="Kohn A.B."/>
            <person name="Moroz L."/>
        </authorList>
    </citation>
    <scope>NUCLEOTIDE SEQUENCE</scope>
</reference>
<dbReference type="SUPFAM" id="SSF53098">
    <property type="entry name" value="Ribonuclease H-like"/>
    <property type="match status" value="1"/>
</dbReference>
<keyword evidence="3" id="KW-0963">Cytoplasm</keyword>
<dbReference type="EMBL" id="JN798509">
    <property type="protein sequence ID" value="AEX15556.1"/>
    <property type="molecule type" value="mRNA"/>
</dbReference>
<dbReference type="InterPro" id="IPR003100">
    <property type="entry name" value="PAZ_dom"/>
</dbReference>
<evidence type="ECO:0000256" key="4">
    <source>
        <dbReference type="ARBA" id="ARBA00022782"/>
    </source>
</evidence>
<dbReference type="InterPro" id="IPR036085">
    <property type="entry name" value="PAZ_dom_sf"/>
</dbReference>
<dbReference type="Gene3D" id="3.30.420.10">
    <property type="entry name" value="Ribonuclease H-like superfamily/Ribonuclease H"/>
    <property type="match status" value="1"/>
</dbReference>
<evidence type="ECO:0000256" key="2">
    <source>
        <dbReference type="ARBA" id="ARBA00022473"/>
    </source>
</evidence>
<sequence length="741" mass="83161">MIFTSGGPGGEAPGNFSVPQVTCCNLLYCPVKMDGEEVMVTSRRGENITIKMQLTQEVAVNSPQFMQVVNILFNSIATRHMGLEQIRRDFFNPKKAIPIPQHKIELYPGYEFTIRNYNGGTLLGLDIKHKVLRTDSVLEFMNSVARGPGGNQNMITKQLVGAIVMTKYNNKTYRVDDIAFDKKASDSVELKRETTTYIDYYQRNYEMTIKDKNQPLLVCRSKTKVDGVECFLFYRGSTPCDPLQKEILIHLVPEVCFMTGLTDNMRANFKVMQDLAQYTRQKPDDRLKGLLGFRHTIAESEGATAVLNQWGLDMASNISDLEGRQVAPPVLLTKDGKMNIDERKAAFDNITRKNFVITSANMGNDYSVIVTSRDQANAREFMETASKVGPACGINIGPSGNVVAINSDRAEDYINAIRNNAANSKIVVCLVPNDKKDRYDAIKKHCCIDQPIPSQVLQCKNLNPKKKMSVVTKVVMQMNAKMGGELWSVHIPMKKVMYVGIDTYHDSGSSRSVGGIVASMNDACTRYYSKTTWQPSKQELISQLDVVMSEILRAYKSKNGDFPDRILIFRDGVGDGQLLAVKEQELKNIKDAVQRASVDKKIELVFTVVTKRIQQRFFLKMGRGLNNPPPGTVVDSVITRDELFDFFLVPQGVSQGTVTPTHYNVLEFSTTLKPDHLQQIAYKMCFMYYNWTGAIRVPAPCQYAHKLAFLVGQSLHRDPSPDLADLLYYLYLTDLVGGEVS</sequence>
<dbReference type="Gene3D" id="3.40.50.2300">
    <property type="match status" value="1"/>
</dbReference>
<dbReference type="FunFam" id="2.170.260.10:FF:000003">
    <property type="entry name" value="Piwi-like RNA-mediated gene silencing 2"/>
    <property type="match status" value="1"/>
</dbReference>
<dbReference type="SUPFAM" id="SSF101690">
    <property type="entry name" value="PAZ domain"/>
    <property type="match status" value="1"/>
</dbReference>
<evidence type="ECO:0000259" key="8">
    <source>
        <dbReference type="PROSITE" id="PS50821"/>
    </source>
</evidence>
<proteinExistence type="evidence at transcript level"/>
<dbReference type="PROSITE" id="PS50822">
    <property type="entry name" value="PIWI"/>
    <property type="match status" value="1"/>
</dbReference>
<dbReference type="CDD" id="cd04658">
    <property type="entry name" value="Piwi_piwi-like_Euk"/>
    <property type="match status" value="1"/>
</dbReference>